<keyword evidence="3" id="KW-0560">Oxidoreductase</keyword>
<dbReference type="SUPFAM" id="SSF51197">
    <property type="entry name" value="Clavaminate synthase-like"/>
    <property type="match status" value="1"/>
</dbReference>
<feature type="domain" description="Aspartyl/asparaginy/proline hydroxylase" evidence="5">
    <location>
        <begin position="76"/>
        <end position="229"/>
    </location>
</feature>
<evidence type="ECO:0000313" key="7">
    <source>
        <dbReference type="Proteomes" id="UP000254889"/>
    </source>
</evidence>
<organism evidence="6 7">
    <name type="scientific">Pseudolabrys taiwanensis</name>
    <dbReference type="NCBI Taxonomy" id="331696"/>
    <lineage>
        <taxon>Bacteria</taxon>
        <taxon>Pseudomonadati</taxon>
        <taxon>Pseudomonadota</taxon>
        <taxon>Alphaproteobacteria</taxon>
        <taxon>Hyphomicrobiales</taxon>
        <taxon>Xanthobacteraceae</taxon>
        <taxon>Pseudolabrys</taxon>
    </lineage>
</organism>
<dbReference type="RefSeq" id="WP_115694139.1">
    <property type="nucleotide sequence ID" value="NZ_CP031417.1"/>
</dbReference>
<reference evidence="6 7" key="1">
    <citation type="submission" date="2018-07" db="EMBL/GenBank/DDBJ databases">
        <authorList>
            <person name="Quirk P.G."/>
            <person name="Krulwich T.A."/>
        </authorList>
    </citation>
    <scope>NUCLEOTIDE SEQUENCE [LARGE SCALE GENOMIC DNA]</scope>
    <source>
        <strain evidence="6 7">CC-BB4</strain>
    </source>
</reference>
<dbReference type="KEGG" id="ptaw:DW352_26455"/>
<evidence type="ECO:0000313" key="6">
    <source>
        <dbReference type="EMBL" id="AXK83760.1"/>
    </source>
</evidence>
<dbReference type="GO" id="GO:0051213">
    <property type="term" value="F:dioxygenase activity"/>
    <property type="evidence" value="ECO:0007669"/>
    <property type="project" value="UniProtKB-KW"/>
</dbReference>
<evidence type="ECO:0000256" key="1">
    <source>
        <dbReference type="ARBA" id="ARBA00007730"/>
    </source>
</evidence>
<feature type="transmembrane region" description="Helical" evidence="4">
    <location>
        <begin position="287"/>
        <end position="308"/>
    </location>
</feature>
<dbReference type="InterPro" id="IPR007803">
    <property type="entry name" value="Asp/Arg/Pro-Hydrxlase"/>
</dbReference>
<dbReference type="PANTHER" id="PTHR46332:SF5">
    <property type="entry name" value="ASPARTATE BETA-HYDROXYLASE DOMAIN CONTAINING 2"/>
    <property type="match status" value="1"/>
</dbReference>
<dbReference type="Proteomes" id="UP000254889">
    <property type="component" value="Chromosome"/>
</dbReference>
<dbReference type="Gene3D" id="2.60.120.330">
    <property type="entry name" value="B-lactam Antibiotic, Isopenicillin N Synthase, Chain"/>
    <property type="match status" value="1"/>
</dbReference>
<keyword evidence="4" id="KW-1133">Transmembrane helix</keyword>
<feature type="transmembrane region" description="Helical" evidence="4">
    <location>
        <begin position="6"/>
        <end position="25"/>
    </location>
</feature>
<evidence type="ECO:0000256" key="3">
    <source>
        <dbReference type="ARBA" id="ARBA00023002"/>
    </source>
</evidence>
<dbReference type="EMBL" id="CP031417">
    <property type="protein sequence ID" value="AXK83760.1"/>
    <property type="molecule type" value="Genomic_DNA"/>
</dbReference>
<accession>A0A346A3L3</accession>
<sequence length="309" mass="35122">MFTSLLAPQLLTLYALVGSAGYVHFRGREKLRLGRQIVDHSTFLAPYNVLMYAFSGVPNKPVLPVETFPELKTISDNWEAIREEAVRLFDEGRIRAATANNDWGFYSFFRSGWKRFYLKWYDDPLPSAQALCPRTVALVQSIPSIKGAMFTVLPAGAKLGGHRDPFAGSLRYHLGLVTPNSEDCRIFVDGVQCSYYDGQGFVFDETFIHWAENKTDKSRIIFFCDVERPMSNRVMSRVNRWVNKHVVKISQSPNTEGEKVGGLNVAFSYLYELHHAARKLKDWNRRVYYALKYSAMVGGLALIVVSAVR</sequence>
<dbReference type="InterPro" id="IPR027443">
    <property type="entry name" value="IPNS-like_sf"/>
</dbReference>
<evidence type="ECO:0000256" key="4">
    <source>
        <dbReference type="SAM" id="Phobius"/>
    </source>
</evidence>
<keyword evidence="7" id="KW-1185">Reference proteome</keyword>
<name>A0A346A3L3_9HYPH</name>
<dbReference type="Pfam" id="PF05118">
    <property type="entry name" value="Asp_Arg_Hydrox"/>
    <property type="match status" value="1"/>
</dbReference>
<comment type="similarity">
    <text evidence="1">Belongs to the aspartyl/asparaginyl beta-hydroxylase family.</text>
</comment>
<evidence type="ECO:0000259" key="5">
    <source>
        <dbReference type="Pfam" id="PF05118"/>
    </source>
</evidence>
<dbReference type="InterPro" id="IPR051821">
    <property type="entry name" value="Asp/Asn_beta-hydroxylase"/>
</dbReference>
<proteinExistence type="inferred from homology"/>
<evidence type="ECO:0000256" key="2">
    <source>
        <dbReference type="ARBA" id="ARBA00022964"/>
    </source>
</evidence>
<dbReference type="OrthoDB" id="21665at2"/>
<keyword evidence="4" id="KW-0812">Transmembrane</keyword>
<dbReference type="AlphaFoldDB" id="A0A346A3L3"/>
<keyword evidence="4" id="KW-0472">Membrane</keyword>
<keyword evidence="2" id="KW-0223">Dioxygenase</keyword>
<gene>
    <name evidence="6" type="ORF">DW352_26455</name>
</gene>
<protein>
    <submittedName>
        <fullName evidence="6">Aspartyl/asparaginyl beta-hydroxylase domain-containing protein</fullName>
    </submittedName>
</protein>
<dbReference type="PANTHER" id="PTHR46332">
    <property type="entry name" value="ASPARTATE BETA-HYDROXYLASE DOMAIN-CONTAINING PROTEIN 2"/>
    <property type="match status" value="1"/>
</dbReference>